<dbReference type="EMBL" id="JANAVB010000997">
    <property type="protein sequence ID" value="KAJ6853219.1"/>
    <property type="molecule type" value="Genomic_DNA"/>
</dbReference>
<comment type="caution">
    <text evidence="2">The sequence shown here is derived from an EMBL/GenBank/DDBJ whole genome shotgun (WGS) entry which is preliminary data.</text>
</comment>
<dbReference type="Proteomes" id="UP001140949">
    <property type="component" value="Unassembled WGS sequence"/>
</dbReference>
<reference evidence="2" key="1">
    <citation type="journal article" date="2023" name="GigaByte">
        <title>Genome assembly of the bearded iris, Iris pallida Lam.</title>
        <authorList>
            <person name="Bruccoleri R.E."/>
            <person name="Oakeley E.J."/>
            <person name="Faust A.M.E."/>
            <person name="Altorfer M."/>
            <person name="Dessus-Babus S."/>
            <person name="Burckhardt D."/>
            <person name="Oertli M."/>
            <person name="Naumann U."/>
            <person name="Petersen F."/>
            <person name="Wong J."/>
        </authorList>
    </citation>
    <scope>NUCLEOTIDE SEQUENCE</scope>
    <source>
        <strain evidence="2">GSM-AAB239-AS_SAM_17_03QT</strain>
    </source>
</reference>
<reference evidence="2" key="2">
    <citation type="submission" date="2023-04" db="EMBL/GenBank/DDBJ databases">
        <authorList>
            <person name="Bruccoleri R.E."/>
            <person name="Oakeley E.J."/>
            <person name="Faust A.-M."/>
            <person name="Dessus-Babus S."/>
            <person name="Altorfer M."/>
            <person name="Burckhardt D."/>
            <person name="Oertli M."/>
            <person name="Naumann U."/>
            <person name="Petersen F."/>
            <person name="Wong J."/>
        </authorList>
    </citation>
    <scope>NUCLEOTIDE SEQUENCE</scope>
    <source>
        <strain evidence="2">GSM-AAB239-AS_SAM_17_03QT</strain>
        <tissue evidence="2">Leaf</tissue>
    </source>
</reference>
<evidence type="ECO:0000256" key="1">
    <source>
        <dbReference type="SAM" id="Phobius"/>
    </source>
</evidence>
<protein>
    <submittedName>
        <fullName evidence="2">Phosphoglycerate mutase-like protein 1 isoform X1</fullName>
    </submittedName>
</protein>
<sequence length="152" mass="18479">MPFYHLFLVQTQPLVQQILFYFDIHMLAPHKDVMVALQLSGCGHRKRRKLLLLPMMDFCFILYNDLEMVVIHQSEMKSAKQNYKENEGAVNIGGMCSGRVCYIFWFYLYNFQFWMFKMYGNYILWLDMFVVGQMLDVCGWTYWMYWKFVVYE</sequence>
<keyword evidence="1" id="KW-0472">Membrane</keyword>
<evidence type="ECO:0000313" key="2">
    <source>
        <dbReference type="EMBL" id="KAJ6853219.1"/>
    </source>
</evidence>
<name>A0AAX6IIW8_IRIPA</name>
<keyword evidence="1" id="KW-0812">Transmembrane</keyword>
<evidence type="ECO:0000313" key="3">
    <source>
        <dbReference type="Proteomes" id="UP001140949"/>
    </source>
</evidence>
<feature type="transmembrane region" description="Helical" evidence="1">
    <location>
        <begin position="122"/>
        <end position="143"/>
    </location>
</feature>
<proteinExistence type="predicted"/>
<keyword evidence="3" id="KW-1185">Reference proteome</keyword>
<gene>
    <name evidence="2" type="ORF">M6B38_250815</name>
</gene>
<dbReference type="AlphaFoldDB" id="A0AAX6IIW8"/>
<organism evidence="2 3">
    <name type="scientific">Iris pallida</name>
    <name type="common">Sweet iris</name>
    <dbReference type="NCBI Taxonomy" id="29817"/>
    <lineage>
        <taxon>Eukaryota</taxon>
        <taxon>Viridiplantae</taxon>
        <taxon>Streptophyta</taxon>
        <taxon>Embryophyta</taxon>
        <taxon>Tracheophyta</taxon>
        <taxon>Spermatophyta</taxon>
        <taxon>Magnoliopsida</taxon>
        <taxon>Liliopsida</taxon>
        <taxon>Asparagales</taxon>
        <taxon>Iridaceae</taxon>
        <taxon>Iridoideae</taxon>
        <taxon>Irideae</taxon>
        <taxon>Iris</taxon>
    </lineage>
</organism>
<keyword evidence="1" id="KW-1133">Transmembrane helix</keyword>
<accession>A0AAX6IIW8</accession>
<feature type="transmembrane region" description="Helical" evidence="1">
    <location>
        <begin position="50"/>
        <end position="72"/>
    </location>
</feature>
<feature type="transmembrane region" description="Helical" evidence="1">
    <location>
        <begin position="92"/>
        <end position="110"/>
    </location>
</feature>